<evidence type="ECO:0000256" key="3">
    <source>
        <dbReference type="ARBA" id="ARBA00022989"/>
    </source>
</evidence>
<dbReference type="GO" id="GO:0071555">
    <property type="term" value="P:cell wall organization"/>
    <property type="evidence" value="ECO:0007669"/>
    <property type="project" value="UniProtKB-KW"/>
</dbReference>
<dbReference type="InterPro" id="IPR003770">
    <property type="entry name" value="MLTG-like"/>
</dbReference>
<comment type="subcellular location">
    <subcellularLocation>
        <location evidence="7">Cell membrane</location>
        <topology evidence="7">Single-pass membrane protein</topology>
    </subcellularLocation>
</comment>
<dbReference type="Proteomes" id="UP000317410">
    <property type="component" value="Unassembled WGS sequence"/>
</dbReference>
<evidence type="ECO:0000256" key="7">
    <source>
        <dbReference type="HAMAP-Rule" id="MF_02065"/>
    </source>
</evidence>
<protein>
    <recommendedName>
        <fullName evidence="7">Endolytic murein transglycosylase</fullName>
        <ecNumber evidence="7">4.2.2.29</ecNumber>
    </recommendedName>
    <alternativeName>
        <fullName evidence="7">Peptidoglycan lytic transglycosylase</fullName>
    </alternativeName>
    <alternativeName>
        <fullName evidence="7">Peptidoglycan polymerization terminase</fullName>
    </alternativeName>
</protein>
<sequence length="505" mass="53371">MSERDSATPRNDPDSRLGDLFENLPDPTRQIPTVDTSAPAPGSRRAAREAAAGEGSATPVRGTDGTPAEPSPVPVRASADDAVASDAEGPSPTPVRASADAADTPTRAMPQVAPAVMPAPATDAPEPVIGGGLDDLFAPHDDHVQAKPKKKKRRKGCLIALIIVLAVFGGIAAGGAWAWSTYGDKISGALGWGESKDYEPGLANGEALVTIKQGDTGGPVSTALYEAGVTKTEDVFYDYIVDENLAVTFYPGVYRLQKKMTAEAALAALKDDANKMANAVSVAEGGTIVSSLPDMAETLGLPLADFEAAVQDPMAYGVDASSLEGWLFPAVYEFDPGVTAPQVIQRMVDRTRESLSAAGVPDADAERILTIASIIQREGRLEDFPKVSRVIQNRLDIDMKLQMDSTAQYGYGSLHEGVVSSSKEALEDDNDWNTYVRTGLPATPIASPSDAAIKAAMQPADGPWLYFVTINLATGETLFTQTLAEHEQGIEKWREWCRANPDGGC</sequence>
<dbReference type="RefSeq" id="WP_141386754.1">
    <property type="nucleotide sequence ID" value="NZ_BJNQ01000011.1"/>
</dbReference>
<keyword evidence="4 7" id="KW-0472">Membrane</keyword>
<proteinExistence type="inferred from homology"/>
<keyword evidence="5 7" id="KW-0456">Lyase</keyword>
<dbReference type="Gene3D" id="3.30.160.60">
    <property type="entry name" value="Classic Zinc Finger"/>
    <property type="match status" value="1"/>
</dbReference>
<name>A0A4Y4B5A2_MICMQ</name>
<feature type="compositionally biased region" description="Basic and acidic residues" evidence="8">
    <location>
        <begin position="1"/>
        <end position="19"/>
    </location>
</feature>
<keyword evidence="1 7" id="KW-1003">Cell membrane</keyword>
<feature type="transmembrane region" description="Helical" evidence="7">
    <location>
        <begin position="157"/>
        <end position="179"/>
    </location>
</feature>
<dbReference type="Pfam" id="PF02618">
    <property type="entry name" value="YceG"/>
    <property type="match status" value="1"/>
</dbReference>
<dbReference type="GO" id="GO:0005886">
    <property type="term" value="C:plasma membrane"/>
    <property type="evidence" value="ECO:0007669"/>
    <property type="project" value="UniProtKB-SubCell"/>
</dbReference>
<feature type="site" description="Important for catalytic activity" evidence="7">
    <location>
        <position position="378"/>
    </location>
</feature>
<dbReference type="HAMAP" id="MF_02065">
    <property type="entry name" value="MltG"/>
    <property type="match status" value="1"/>
</dbReference>
<evidence type="ECO:0000256" key="5">
    <source>
        <dbReference type="ARBA" id="ARBA00023239"/>
    </source>
</evidence>
<dbReference type="PANTHER" id="PTHR30518">
    <property type="entry name" value="ENDOLYTIC MUREIN TRANSGLYCOSYLASE"/>
    <property type="match status" value="1"/>
</dbReference>
<dbReference type="GO" id="GO:0009252">
    <property type="term" value="P:peptidoglycan biosynthetic process"/>
    <property type="evidence" value="ECO:0007669"/>
    <property type="project" value="UniProtKB-UniRule"/>
</dbReference>
<gene>
    <name evidence="7" type="primary">mltG</name>
    <name evidence="9" type="ORF">MLI01_19100</name>
</gene>
<organism evidence="9 10">
    <name type="scientific">Microbacterium maritypicum</name>
    <name type="common">Microbacterium liquefaciens</name>
    <dbReference type="NCBI Taxonomy" id="33918"/>
    <lineage>
        <taxon>Bacteria</taxon>
        <taxon>Bacillati</taxon>
        <taxon>Actinomycetota</taxon>
        <taxon>Actinomycetes</taxon>
        <taxon>Micrococcales</taxon>
        <taxon>Microbacteriaceae</taxon>
        <taxon>Microbacterium</taxon>
    </lineage>
</organism>
<dbReference type="EC" id="4.2.2.29" evidence="7"/>
<dbReference type="EMBL" id="BJNQ01000011">
    <property type="protein sequence ID" value="GEC75765.1"/>
    <property type="molecule type" value="Genomic_DNA"/>
</dbReference>
<comment type="caution">
    <text evidence="9">The sequence shown here is derived from an EMBL/GenBank/DDBJ whole genome shotgun (WGS) entry which is preliminary data.</text>
</comment>
<comment type="catalytic activity">
    <reaction evidence="7">
        <text>a peptidoglycan chain = a peptidoglycan chain with N-acetyl-1,6-anhydromuramyl-[peptide] at the reducing end + a peptidoglycan chain with N-acetylglucosamine at the non-reducing end.</text>
        <dbReference type="EC" id="4.2.2.29"/>
    </reaction>
</comment>
<comment type="function">
    <text evidence="7">Functions as a peptidoglycan terminase that cleaves nascent peptidoglycan strands endolytically to terminate their elongation.</text>
</comment>
<evidence type="ECO:0000313" key="10">
    <source>
        <dbReference type="Proteomes" id="UP000317410"/>
    </source>
</evidence>
<feature type="compositionally biased region" description="Low complexity" evidence="8">
    <location>
        <begin position="37"/>
        <end position="57"/>
    </location>
</feature>
<dbReference type="AlphaFoldDB" id="A0A4Y4B5A2"/>
<evidence type="ECO:0000256" key="2">
    <source>
        <dbReference type="ARBA" id="ARBA00022692"/>
    </source>
</evidence>
<evidence type="ECO:0000313" key="9">
    <source>
        <dbReference type="EMBL" id="GEC75765.1"/>
    </source>
</evidence>
<accession>A0A4Y4B5A2</accession>
<feature type="compositionally biased region" description="Low complexity" evidence="8">
    <location>
        <begin position="74"/>
        <end position="87"/>
    </location>
</feature>
<feature type="region of interest" description="Disordered" evidence="8">
    <location>
        <begin position="1"/>
        <end position="106"/>
    </location>
</feature>
<evidence type="ECO:0000256" key="1">
    <source>
        <dbReference type="ARBA" id="ARBA00022475"/>
    </source>
</evidence>
<dbReference type="PANTHER" id="PTHR30518:SF2">
    <property type="entry name" value="ENDOLYTIC MUREIN TRANSGLYCOSYLASE"/>
    <property type="match status" value="1"/>
</dbReference>
<evidence type="ECO:0000256" key="8">
    <source>
        <dbReference type="SAM" id="MobiDB-lite"/>
    </source>
</evidence>
<reference evidence="9 10" key="1">
    <citation type="submission" date="2019-06" db="EMBL/GenBank/DDBJ databases">
        <title>Whole genome shotgun sequence of Microbacterium liquefaciens NBRC 15037.</title>
        <authorList>
            <person name="Hosoyama A."/>
            <person name="Uohara A."/>
            <person name="Ohji S."/>
            <person name="Ichikawa N."/>
        </authorList>
    </citation>
    <scope>NUCLEOTIDE SEQUENCE [LARGE SCALE GENOMIC DNA]</scope>
    <source>
        <strain evidence="9 10">NBRC 15037</strain>
    </source>
</reference>
<dbReference type="GO" id="GO:0008932">
    <property type="term" value="F:lytic endotransglycosylase activity"/>
    <property type="evidence" value="ECO:0007669"/>
    <property type="project" value="UniProtKB-UniRule"/>
</dbReference>
<keyword evidence="3 7" id="KW-1133">Transmembrane helix</keyword>
<dbReference type="Gene3D" id="3.30.1490.480">
    <property type="entry name" value="Endolytic murein transglycosylase"/>
    <property type="match status" value="1"/>
</dbReference>
<keyword evidence="6 7" id="KW-0961">Cell wall biogenesis/degradation</keyword>
<evidence type="ECO:0000256" key="6">
    <source>
        <dbReference type="ARBA" id="ARBA00023316"/>
    </source>
</evidence>
<comment type="similarity">
    <text evidence="7">Belongs to the transglycosylase MltG family.</text>
</comment>
<keyword evidence="2 7" id="KW-0812">Transmembrane</keyword>
<evidence type="ECO:0000256" key="4">
    <source>
        <dbReference type="ARBA" id="ARBA00023136"/>
    </source>
</evidence>
<dbReference type="NCBIfam" id="TIGR00247">
    <property type="entry name" value="endolytic transglycosylase MltG"/>
    <property type="match status" value="1"/>
</dbReference>